<dbReference type="EMBL" id="CM042882">
    <property type="protein sequence ID" value="KAI4380631.1"/>
    <property type="molecule type" value="Genomic_DNA"/>
</dbReference>
<comment type="caution">
    <text evidence="1">The sequence shown here is derived from an EMBL/GenBank/DDBJ whole genome shotgun (WGS) entry which is preliminary data.</text>
</comment>
<dbReference type="Proteomes" id="UP001057402">
    <property type="component" value="Chromosome 3"/>
</dbReference>
<evidence type="ECO:0000313" key="2">
    <source>
        <dbReference type="Proteomes" id="UP001057402"/>
    </source>
</evidence>
<reference evidence="2" key="1">
    <citation type="journal article" date="2023" name="Front. Plant Sci.">
        <title>Chromosomal-level genome assembly of Melastoma candidum provides insights into trichome evolution.</title>
        <authorList>
            <person name="Zhong Y."/>
            <person name="Wu W."/>
            <person name="Sun C."/>
            <person name="Zou P."/>
            <person name="Liu Y."/>
            <person name="Dai S."/>
            <person name="Zhou R."/>
        </authorList>
    </citation>
    <scope>NUCLEOTIDE SEQUENCE [LARGE SCALE GENOMIC DNA]</scope>
</reference>
<keyword evidence="2" id="KW-1185">Reference proteome</keyword>
<sequence length="191" mass="21132">MRNVYHSSFVEDEGLPKPCGCPLLPLKSHIKGPALSSEQGRINLQLHKQLISSTRLSPVFFRNFDIKNPVDKLMSYLTVRTWSGNVDLNDERGRGLDAGNSEFDNLVSVAADLVAERCRLALLGWQDLAAGFGGRAVVECRGGRGYQGYGGSPWWRCRRRRSVLGLRLLVMALESKAEKCTGTTLLVLALE</sequence>
<protein>
    <submittedName>
        <fullName evidence="1">Uncharacterized protein</fullName>
    </submittedName>
</protein>
<evidence type="ECO:0000313" key="1">
    <source>
        <dbReference type="EMBL" id="KAI4380631.1"/>
    </source>
</evidence>
<gene>
    <name evidence="1" type="ORF">MLD38_006799</name>
</gene>
<accession>A0ACB9RS23</accession>
<proteinExistence type="predicted"/>
<name>A0ACB9RS23_9MYRT</name>
<organism evidence="1 2">
    <name type="scientific">Melastoma candidum</name>
    <dbReference type="NCBI Taxonomy" id="119954"/>
    <lineage>
        <taxon>Eukaryota</taxon>
        <taxon>Viridiplantae</taxon>
        <taxon>Streptophyta</taxon>
        <taxon>Embryophyta</taxon>
        <taxon>Tracheophyta</taxon>
        <taxon>Spermatophyta</taxon>
        <taxon>Magnoliopsida</taxon>
        <taxon>eudicotyledons</taxon>
        <taxon>Gunneridae</taxon>
        <taxon>Pentapetalae</taxon>
        <taxon>rosids</taxon>
        <taxon>malvids</taxon>
        <taxon>Myrtales</taxon>
        <taxon>Melastomataceae</taxon>
        <taxon>Melastomatoideae</taxon>
        <taxon>Melastomateae</taxon>
        <taxon>Melastoma</taxon>
    </lineage>
</organism>